<gene>
    <name evidence="2" type="ORF">SAMN05444920_103652</name>
</gene>
<dbReference type="InterPro" id="IPR041678">
    <property type="entry name" value="TetR_C_16"/>
</dbReference>
<accession>A0A1H6BUQ8</accession>
<dbReference type="AlphaFoldDB" id="A0A1H6BUQ8"/>
<dbReference type="EMBL" id="FNVT01000003">
    <property type="protein sequence ID" value="SEG64177.1"/>
    <property type="molecule type" value="Genomic_DNA"/>
</dbReference>
<organism evidence="2 3">
    <name type="scientific">Nonomuraea solani</name>
    <dbReference type="NCBI Taxonomy" id="1144553"/>
    <lineage>
        <taxon>Bacteria</taxon>
        <taxon>Bacillati</taxon>
        <taxon>Actinomycetota</taxon>
        <taxon>Actinomycetes</taxon>
        <taxon>Streptosporangiales</taxon>
        <taxon>Streptosporangiaceae</taxon>
        <taxon>Nonomuraea</taxon>
    </lineage>
</organism>
<evidence type="ECO:0000313" key="2">
    <source>
        <dbReference type="EMBL" id="SEG64177.1"/>
    </source>
</evidence>
<evidence type="ECO:0000259" key="1">
    <source>
        <dbReference type="Pfam" id="PF17920"/>
    </source>
</evidence>
<dbReference type="InterPro" id="IPR036271">
    <property type="entry name" value="Tet_transcr_reg_TetR-rel_C_sf"/>
</dbReference>
<sequence>MYACGVDQAKDQLVADMPGAVGPESPGCLTGTPEALPERIARAYVDRMERADGDDPFIALIRSAASDERAATALYRAMRERSLAAYGPLVTGPDADERVDLLGAHLIGVTFSRYVIGTGPLSKMTPESLVRHLARTLSSILEV</sequence>
<dbReference type="Gene3D" id="1.10.357.10">
    <property type="entry name" value="Tetracycline Repressor, domain 2"/>
    <property type="match status" value="1"/>
</dbReference>
<name>A0A1H6BUQ8_9ACTN</name>
<evidence type="ECO:0000313" key="3">
    <source>
        <dbReference type="Proteomes" id="UP000236732"/>
    </source>
</evidence>
<keyword evidence="3" id="KW-1185">Reference proteome</keyword>
<reference evidence="2 3" key="1">
    <citation type="submission" date="2016-10" db="EMBL/GenBank/DDBJ databases">
        <authorList>
            <person name="de Groot N.N."/>
        </authorList>
    </citation>
    <scope>NUCLEOTIDE SEQUENCE [LARGE SCALE GENOMIC DNA]</scope>
    <source>
        <strain evidence="2 3">CGMCC 4.7037</strain>
    </source>
</reference>
<dbReference type="Pfam" id="PF17920">
    <property type="entry name" value="TetR_C_16"/>
    <property type="match status" value="1"/>
</dbReference>
<protein>
    <recommendedName>
        <fullName evidence="1">Tetracyclin repressor-like C-terminal domain-containing protein</fullName>
    </recommendedName>
</protein>
<dbReference type="Proteomes" id="UP000236732">
    <property type="component" value="Unassembled WGS sequence"/>
</dbReference>
<feature type="domain" description="Tetracyclin repressor-like C-terminal" evidence="1">
    <location>
        <begin position="34"/>
        <end position="141"/>
    </location>
</feature>
<dbReference type="SUPFAM" id="SSF48498">
    <property type="entry name" value="Tetracyclin repressor-like, C-terminal domain"/>
    <property type="match status" value="1"/>
</dbReference>
<proteinExistence type="predicted"/>